<protein>
    <recommendedName>
        <fullName evidence="4">Twin-arginine translocation signal domain-containing protein</fullName>
    </recommendedName>
</protein>
<comment type="caution">
    <text evidence="2">The sequence shown here is derived from an EMBL/GenBank/DDBJ whole genome shotgun (WGS) entry which is preliminary data.</text>
</comment>
<evidence type="ECO:0000313" key="2">
    <source>
        <dbReference type="EMBL" id="GEB48702.1"/>
    </source>
</evidence>
<keyword evidence="1" id="KW-0732">Signal</keyword>
<evidence type="ECO:0000313" key="3">
    <source>
        <dbReference type="Proteomes" id="UP000319210"/>
    </source>
</evidence>
<keyword evidence="3" id="KW-1185">Reference proteome</keyword>
<dbReference type="InterPro" id="IPR011044">
    <property type="entry name" value="Quino_amine_DH_bsu"/>
</dbReference>
<reference evidence="2 3" key="1">
    <citation type="submission" date="2019-06" db="EMBL/GenBank/DDBJ databases">
        <title>Whole genome shotgun sequence of Streptomyces cacaoi subsp. cacaoi NBRC 12748.</title>
        <authorList>
            <person name="Hosoyama A."/>
            <person name="Uohara A."/>
            <person name="Ohji S."/>
            <person name="Ichikawa N."/>
        </authorList>
    </citation>
    <scope>NUCLEOTIDE SEQUENCE [LARGE SCALE GENOMIC DNA]</scope>
    <source>
        <strain evidence="2 3">NBRC 12748</strain>
    </source>
</reference>
<evidence type="ECO:0008006" key="4">
    <source>
        <dbReference type="Google" id="ProtNLM"/>
    </source>
</evidence>
<feature type="chain" id="PRO_5021407591" description="Twin-arginine translocation signal domain-containing protein" evidence="1">
    <location>
        <begin position="32"/>
        <end position="316"/>
    </location>
</feature>
<dbReference type="InterPro" id="IPR019546">
    <property type="entry name" value="TAT_signal_bac_arc"/>
</dbReference>
<sequence>MSIDRRTLLKGTAAAGAALPLGALATGPAQAAPAYEIAVLDVNRNNVCVFDRNGAFTDDRIKWSFNPGWGDVLETRFRDTTNDGSVFLLAGGGPGKGKGHAEIRRRADEKLLWKATFDNYPHCVERVRGPGAVIVAGTRTDPGKEGGSLHLFAPTNGSISSLKYLRSYPFHQAHGVLWDPLFGLLWAVGGTALRSYRVEGTYQDIRLVQAGEWKIAGNGHDVQPDYTDTNVLYVTDSGHVYRVDKRNPAAMEVSSTRKYVKSFSRHRSGEGVWTSAPQDASNPFGTSWVHFRWPSAATQRPGGRLYKARLVETAYQ</sequence>
<evidence type="ECO:0000256" key="1">
    <source>
        <dbReference type="SAM" id="SignalP"/>
    </source>
</evidence>
<accession>A0A4Y3QU10</accession>
<dbReference type="InterPro" id="IPR006311">
    <property type="entry name" value="TAT_signal"/>
</dbReference>
<dbReference type="RefSeq" id="WP_051846215.1">
    <property type="nucleotide sequence ID" value="NZ_BJMM01000004.1"/>
</dbReference>
<dbReference type="AlphaFoldDB" id="A0A4Y3QU10"/>
<dbReference type="NCBIfam" id="TIGR01409">
    <property type="entry name" value="TAT_signal_seq"/>
    <property type="match status" value="1"/>
</dbReference>
<name>A0A4Y3QU10_STRCI</name>
<proteinExistence type="predicted"/>
<dbReference type="EMBL" id="BJMM01000004">
    <property type="protein sequence ID" value="GEB48702.1"/>
    <property type="molecule type" value="Genomic_DNA"/>
</dbReference>
<dbReference type="OrthoDB" id="1007317at2"/>
<gene>
    <name evidence="2" type="ORF">SCA03_12530</name>
</gene>
<dbReference type="Proteomes" id="UP000319210">
    <property type="component" value="Unassembled WGS sequence"/>
</dbReference>
<feature type="signal peptide" evidence="1">
    <location>
        <begin position="1"/>
        <end position="31"/>
    </location>
</feature>
<dbReference type="PROSITE" id="PS51318">
    <property type="entry name" value="TAT"/>
    <property type="match status" value="1"/>
</dbReference>
<dbReference type="SUPFAM" id="SSF50969">
    <property type="entry name" value="YVTN repeat-like/Quinoprotein amine dehydrogenase"/>
    <property type="match status" value="1"/>
</dbReference>
<organism evidence="2 3">
    <name type="scientific">Streptomyces cacaoi</name>
    <dbReference type="NCBI Taxonomy" id="1898"/>
    <lineage>
        <taxon>Bacteria</taxon>
        <taxon>Bacillati</taxon>
        <taxon>Actinomycetota</taxon>
        <taxon>Actinomycetes</taxon>
        <taxon>Kitasatosporales</taxon>
        <taxon>Streptomycetaceae</taxon>
        <taxon>Streptomyces</taxon>
    </lineage>
</organism>